<dbReference type="EMBL" id="JBBPBM010000004">
    <property type="protein sequence ID" value="KAK8589875.1"/>
    <property type="molecule type" value="Genomic_DNA"/>
</dbReference>
<organism evidence="2 3">
    <name type="scientific">Hibiscus sabdariffa</name>
    <name type="common">roselle</name>
    <dbReference type="NCBI Taxonomy" id="183260"/>
    <lineage>
        <taxon>Eukaryota</taxon>
        <taxon>Viridiplantae</taxon>
        <taxon>Streptophyta</taxon>
        <taxon>Embryophyta</taxon>
        <taxon>Tracheophyta</taxon>
        <taxon>Spermatophyta</taxon>
        <taxon>Magnoliopsida</taxon>
        <taxon>eudicotyledons</taxon>
        <taxon>Gunneridae</taxon>
        <taxon>Pentapetalae</taxon>
        <taxon>rosids</taxon>
        <taxon>malvids</taxon>
        <taxon>Malvales</taxon>
        <taxon>Malvaceae</taxon>
        <taxon>Malvoideae</taxon>
        <taxon>Hibiscus</taxon>
    </lineage>
</organism>
<dbReference type="Proteomes" id="UP001472677">
    <property type="component" value="Unassembled WGS sequence"/>
</dbReference>
<feature type="compositionally biased region" description="Basic and acidic residues" evidence="1">
    <location>
        <begin position="132"/>
        <end position="143"/>
    </location>
</feature>
<comment type="caution">
    <text evidence="2">The sequence shown here is derived from an EMBL/GenBank/DDBJ whole genome shotgun (WGS) entry which is preliminary data.</text>
</comment>
<keyword evidence="3" id="KW-1185">Reference proteome</keyword>
<evidence type="ECO:0000313" key="2">
    <source>
        <dbReference type="EMBL" id="KAK8589875.1"/>
    </source>
</evidence>
<name>A0ABR2G028_9ROSI</name>
<feature type="region of interest" description="Disordered" evidence="1">
    <location>
        <begin position="115"/>
        <end position="146"/>
    </location>
</feature>
<protein>
    <submittedName>
        <fullName evidence="2">Uncharacterized protein</fullName>
    </submittedName>
</protein>
<accession>A0ABR2G028</accession>
<sequence>MPSCNTEIGSNILHQRIKRGPPFQKAEFDITILIPQQNCHPTNLPKIHTNDEEEKTNVEGTNFRNHTYENLLDAESFTNAPTDPADPTGHASTVVAQVDTICVLSPTPLRVIKPPIENATDPVPAKGVTPTDKADSTLEKDMSKSFQPTSDMLVEFEDPIPKDSPISKALATRFL</sequence>
<proteinExistence type="predicted"/>
<evidence type="ECO:0000256" key="1">
    <source>
        <dbReference type="SAM" id="MobiDB-lite"/>
    </source>
</evidence>
<reference evidence="2 3" key="1">
    <citation type="journal article" date="2024" name="G3 (Bethesda)">
        <title>Genome assembly of Hibiscus sabdariffa L. provides insights into metabolisms of medicinal natural products.</title>
        <authorList>
            <person name="Kim T."/>
        </authorList>
    </citation>
    <scope>NUCLEOTIDE SEQUENCE [LARGE SCALE GENOMIC DNA]</scope>
    <source>
        <strain evidence="2">TK-2024</strain>
        <tissue evidence="2">Old leaves</tissue>
    </source>
</reference>
<gene>
    <name evidence="2" type="ORF">V6N12_024265</name>
</gene>
<evidence type="ECO:0000313" key="3">
    <source>
        <dbReference type="Proteomes" id="UP001472677"/>
    </source>
</evidence>